<keyword evidence="3" id="KW-1185">Reference proteome</keyword>
<evidence type="ECO:0000313" key="3">
    <source>
        <dbReference type="Proteomes" id="UP000515908"/>
    </source>
</evidence>
<protein>
    <submittedName>
        <fullName evidence="2">Uncharacterized protein</fullName>
    </submittedName>
</protein>
<dbReference type="VEuPathDB" id="TriTrypDB:ADEAN_000534000"/>
<sequence length="262" mass="28991">MTTRINFEVDNIFDDDDVEQSEDVEALFLEARPMNPNKPTPVSTRKYIKKFVKLCCSASFLILGLFALFSFSSVLRRRAVVEGALDSLRSSSKAELEQLFAFSTSQGRRLLLCGLASLGCFATVGWSTLRPIYKKTERCSLTLCVASFLLFGVVLVVQEHPNDQWLEEKTVRDVNVLIKSVKDDALLEKAFAPLDCPKIPPCTSDCAPTEKGEVPKNSVPCGETISGLLNIGASFAFLSEITLCLLSLFVLVFHSEYVLARC</sequence>
<dbReference type="AlphaFoldDB" id="A0A7G2CG61"/>
<evidence type="ECO:0000256" key="1">
    <source>
        <dbReference type="SAM" id="Phobius"/>
    </source>
</evidence>
<reference evidence="2 3" key="1">
    <citation type="submission" date="2020-08" db="EMBL/GenBank/DDBJ databases">
        <authorList>
            <person name="Newling K."/>
            <person name="Davey J."/>
            <person name="Forrester S."/>
        </authorList>
    </citation>
    <scope>NUCLEOTIDE SEQUENCE [LARGE SCALE GENOMIC DNA]</scope>
    <source>
        <strain evidence="3">Crithidia deanei Carvalho (ATCC PRA-265)</strain>
    </source>
</reference>
<feature type="transmembrane region" description="Helical" evidence="1">
    <location>
        <begin position="109"/>
        <end position="129"/>
    </location>
</feature>
<feature type="transmembrane region" description="Helical" evidence="1">
    <location>
        <begin position="51"/>
        <end position="71"/>
    </location>
</feature>
<accession>A0A7G2CG61</accession>
<feature type="transmembrane region" description="Helical" evidence="1">
    <location>
        <begin position="233"/>
        <end position="253"/>
    </location>
</feature>
<organism evidence="2 3">
    <name type="scientific">Angomonas deanei</name>
    <dbReference type="NCBI Taxonomy" id="59799"/>
    <lineage>
        <taxon>Eukaryota</taxon>
        <taxon>Discoba</taxon>
        <taxon>Euglenozoa</taxon>
        <taxon>Kinetoplastea</taxon>
        <taxon>Metakinetoplastina</taxon>
        <taxon>Trypanosomatida</taxon>
        <taxon>Trypanosomatidae</taxon>
        <taxon>Strigomonadinae</taxon>
        <taxon>Angomonas</taxon>
    </lineage>
</organism>
<dbReference type="EMBL" id="LR877153">
    <property type="protein sequence ID" value="CAD2217854.1"/>
    <property type="molecule type" value="Genomic_DNA"/>
</dbReference>
<name>A0A7G2CG61_9TRYP</name>
<evidence type="ECO:0000313" key="2">
    <source>
        <dbReference type="EMBL" id="CAD2217854.1"/>
    </source>
</evidence>
<gene>
    <name evidence="2" type="ORF">ADEAN_000534000</name>
</gene>
<keyword evidence="1" id="KW-1133">Transmembrane helix</keyword>
<keyword evidence="1" id="KW-0812">Transmembrane</keyword>
<dbReference type="Proteomes" id="UP000515908">
    <property type="component" value="Chromosome 09"/>
</dbReference>
<feature type="transmembrane region" description="Helical" evidence="1">
    <location>
        <begin position="141"/>
        <end position="158"/>
    </location>
</feature>
<keyword evidence="1" id="KW-0472">Membrane</keyword>
<proteinExistence type="predicted"/>